<dbReference type="GO" id="GO:0009909">
    <property type="term" value="P:regulation of flower development"/>
    <property type="evidence" value="ECO:0007669"/>
    <property type="project" value="InterPro"/>
</dbReference>
<proteinExistence type="predicted"/>
<dbReference type="InterPro" id="IPR010402">
    <property type="entry name" value="CCT_domain"/>
</dbReference>
<keyword evidence="2 3" id="KW-0539">Nucleus</keyword>
<evidence type="ECO:0000259" key="5">
    <source>
        <dbReference type="PROSITE" id="PS51017"/>
    </source>
</evidence>
<name>A0A7J6WEG9_THATH</name>
<keyword evidence="7" id="KW-1185">Reference proteome</keyword>
<comment type="caution">
    <text evidence="6">The sequence shown here is derived from an EMBL/GenBank/DDBJ whole genome shotgun (WGS) entry which is preliminary data.</text>
</comment>
<gene>
    <name evidence="6" type="ORF">FRX31_015860</name>
</gene>
<feature type="non-terminal residue" evidence="6">
    <location>
        <position position="1"/>
    </location>
</feature>
<feature type="region of interest" description="Disordered" evidence="4">
    <location>
        <begin position="65"/>
        <end position="106"/>
    </location>
</feature>
<protein>
    <submittedName>
        <fullName evidence="6">Cct motif family protein</fullName>
    </submittedName>
</protein>
<dbReference type="AlphaFoldDB" id="A0A7J6WEG9"/>
<organism evidence="6 7">
    <name type="scientific">Thalictrum thalictroides</name>
    <name type="common">Rue-anemone</name>
    <name type="synonym">Anemone thalictroides</name>
    <dbReference type="NCBI Taxonomy" id="46969"/>
    <lineage>
        <taxon>Eukaryota</taxon>
        <taxon>Viridiplantae</taxon>
        <taxon>Streptophyta</taxon>
        <taxon>Embryophyta</taxon>
        <taxon>Tracheophyta</taxon>
        <taxon>Spermatophyta</taxon>
        <taxon>Magnoliopsida</taxon>
        <taxon>Ranunculales</taxon>
        <taxon>Ranunculaceae</taxon>
        <taxon>Thalictroideae</taxon>
        <taxon>Thalictrum</taxon>
    </lineage>
</organism>
<sequence>LVNGVGSSTLTSEISNLEESAYKIGRLSVEERKERIHRYMKKRNERNFSKKIKYACRKTLADSRPRVRGRFAKNDDFGESARPNSSSNHEDEDDEEVTVKEEEEMVDSSDIFSHISGVNSFKCNYPLQSWM</sequence>
<evidence type="ECO:0000256" key="1">
    <source>
        <dbReference type="ARBA" id="ARBA00004123"/>
    </source>
</evidence>
<evidence type="ECO:0000313" key="7">
    <source>
        <dbReference type="Proteomes" id="UP000554482"/>
    </source>
</evidence>
<reference evidence="6 7" key="1">
    <citation type="submission" date="2020-06" db="EMBL/GenBank/DDBJ databases">
        <title>Transcriptomic and genomic resources for Thalictrum thalictroides and T. hernandezii: Facilitating candidate gene discovery in an emerging model plant lineage.</title>
        <authorList>
            <person name="Arias T."/>
            <person name="Riano-Pachon D.M."/>
            <person name="Di Stilio V.S."/>
        </authorList>
    </citation>
    <scope>NUCLEOTIDE SEQUENCE [LARGE SCALE GENOMIC DNA]</scope>
    <source>
        <strain evidence="7">cv. WT478/WT964</strain>
        <tissue evidence="6">Leaves</tissue>
    </source>
</reference>
<feature type="domain" description="CCT" evidence="5">
    <location>
        <begin position="32"/>
        <end position="74"/>
    </location>
</feature>
<dbReference type="OrthoDB" id="153872at2759"/>
<dbReference type="PANTHER" id="PTHR31319">
    <property type="entry name" value="ZINC FINGER PROTEIN CONSTANS-LIKE 4"/>
    <property type="match status" value="1"/>
</dbReference>
<dbReference type="InterPro" id="IPR045281">
    <property type="entry name" value="CONSTANS-like"/>
</dbReference>
<dbReference type="GO" id="GO:0003700">
    <property type="term" value="F:DNA-binding transcription factor activity"/>
    <property type="evidence" value="ECO:0007669"/>
    <property type="project" value="TreeGrafter"/>
</dbReference>
<dbReference type="Pfam" id="PF06203">
    <property type="entry name" value="CCT"/>
    <property type="match status" value="1"/>
</dbReference>
<dbReference type="GO" id="GO:0005634">
    <property type="term" value="C:nucleus"/>
    <property type="evidence" value="ECO:0007669"/>
    <property type="project" value="UniProtKB-SubCell"/>
</dbReference>
<evidence type="ECO:0000256" key="4">
    <source>
        <dbReference type="SAM" id="MobiDB-lite"/>
    </source>
</evidence>
<comment type="subcellular location">
    <subcellularLocation>
        <location evidence="1 3">Nucleus</location>
    </subcellularLocation>
</comment>
<evidence type="ECO:0000313" key="6">
    <source>
        <dbReference type="EMBL" id="KAF5194552.1"/>
    </source>
</evidence>
<evidence type="ECO:0000256" key="3">
    <source>
        <dbReference type="PROSITE-ProRule" id="PRU00357"/>
    </source>
</evidence>
<dbReference type="PROSITE" id="PS51017">
    <property type="entry name" value="CCT"/>
    <property type="match status" value="1"/>
</dbReference>
<dbReference type="EMBL" id="JABWDY010018566">
    <property type="protein sequence ID" value="KAF5194552.1"/>
    <property type="molecule type" value="Genomic_DNA"/>
</dbReference>
<accession>A0A7J6WEG9</accession>
<dbReference type="PANTHER" id="PTHR31319:SF110">
    <property type="entry name" value="CCT MOTIF FAMILY PROTEIN"/>
    <property type="match status" value="1"/>
</dbReference>
<evidence type="ECO:0000256" key="2">
    <source>
        <dbReference type="ARBA" id="ARBA00023242"/>
    </source>
</evidence>
<feature type="compositionally biased region" description="Acidic residues" evidence="4">
    <location>
        <begin position="90"/>
        <end position="106"/>
    </location>
</feature>
<dbReference type="Proteomes" id="UP000554482">
    <property type="component" value="Unassembled WGS sequence"/>
</dbReference>